<dbReference type="GO" id="GO:0006629">
    <property type="term" value="P:lipid metabolic process"/>
    <property type="evidence" value="ECO:0007669"/>
    <property type="project" value="UniProtKB-KW"/>
</dbReference>
<gene>
    <name evidence="15" type="ORF">LNAT_P1372</name>
</gene>
<dbReference type="Gene3D" id="3.40.50.261">
    <property type="entry name" value="Succinyl-CoA synthetase domains"/>
    <property type="match status" value="1"/>
</dbReference>
<dbReference type="PANTHER" id="PTHR11815:SF10">
    <property type="entry name" value="SUCCINATE--COA LIGASE [GDP-FORMING] SUBUNIT BETA, MITOCHONDRIAL"/>
    <property type="match status" value="1"/>
</dbReference>
<evidence type="ECO:0000256" key="1">
    <source>
        <dbReference type="ARBA" id="ARBA00004496"/>
    </source>
</evidence>
<dbReference type="GO" id="GO:0016829">
    <property type="term" value="F:lyase activity"/>
    <property type="evidence" value="ECO:0007669"/>
    <property type="project" value="UniProtKB-KW"/>
</dbReference>
<name>A0A292YH15_9BACT</name>
<keyword evidence="6" id="KW-0597">Phosphoprotein</keyword>
<dbReference type="Gene3D" id="3.30.470.110">
    <property type="match status" value="1"/>
</dbReference>
<evidence type="ECO:0000259" key="14">
    <source>
        <dbReference type="Pfam" id="PF24948"/>
    </source>
</evidence>
<comment type="similarity">
    <text evidence="3">In the N-terminal section; belongs to the succinate/malate CoA ligase beta subunit family.</text>
</comment>
<dbReference type="InterPro" id="IPR032263">
    <property type="entry name" value="Citrate-bd"/>
</dbReference>
<keyword evidence="8" id="KW-0547">Nucleotide-binding</keyword>
<evidence type="ECO:0000256" key="11">
    <source>
        <dbReference type="ARBA" id="ARBA00023315"/>
    </source>
</evidence>
<keyword evidence="16" id="KW-1185">Reference proteome</keyword>
<dbReference type="GO" id="GO:0005829">
    <property type="term" value="C:cytosol"/>
    <property type="evidence" value="ECO:0007669"/>
    <property type="project" value="TreeGrafter"/>
</dbReference>
<dbReference type="OrthoDB" id="9179at2"/>
<evidence type="ECO:0000256" key="3">
    <source>
        <dbReference type="ARBA" id="ARBA00010719"/>
    </source>
</evidence>
<dbReference type="GO" id="GO:0006099">
    <property type="term" value="P:tricarboxylic acid cycle"/>
    <property type="evidence" value="ECO:0007669"/>
    <property type="project" value="TreeGrafter"/>
</dbReference>
<dbReference type="EC" id="2.3.3.8" evidence="15"/>
<keyword evidence="11 15" id="KW-0012">Acyltransferase</keyword>
<evidence type="ECO:0000256" key="7">
    <source>
        <dbReference type="ARBA" id="ARBA00022679"/>
    </source>
</evidence>
<evidence type="ECO:0000256" key="4">
    <source>
        <dbReference type="ARBA" id="ARBA00022490"/>
    </source>
</evidence>
<protein>
    <submittedName>
        <fullName evidence="15">ATP-citrate lyase beta-subunit</fullName>
        <ecNumber evidence="15">2.3.3.8</ecNumber>
    </submittedName>
</protein>
<keyword evidence="7 15" id="KW-0808">Transferase</keyword>
<dbReference type="Pfam" id="PF16114">
    <property type="entry name" value="Citrate_bind"/>
    <property type="match status" value="1"/>
</dbReference>
<feature type="domain" description="ATP-citrate synthase ATP-grasp" evidence="14">
    <location>
        <begin position="2"/>
        <end position="256"/>
    </location>
</feature>
<dbReference type="InterPro" id="IPR056749">
    <property type="entry name" value="Citrate_synth_N"/>
</dbReference>
<evidence type="ECO:0000256" key="9">
    <source>
        <dbReference type="ARBA" id="ARBA00022840"/>
    </source>
</evidence>
<dbReference type="InterPro" id="IPR016102">
    <property type="entry name" value="Succinyl-CoA_synth-like"/>
</dbReference>
<dbReference type="PANTHER" id="PTHR11815">
    <property type="entry name" value="SUCCINYL-COA SYNTHETASE BETA CHAIN"/>
    <property type="match status" value="1"/>
</dbReference>
<keyword evidence="9" id="KW-0067">ATP-binding</keyword>
<evidence type="ECO:0000259" key="13">
    <source>
        <dbReference type="Pfam" id="PF16114"/>
    </source>
</evidence>
<evidence type="ECO:0000313" key="16">
    <source>
        <dbReference type="Proteomes" id="UP000217944"/>
    </source>
</evidence>
<dbReference type="InterPro" id="IPR017866">
    <property type="entry name" value="Succ-CoA_synthase_bsu_CS"/>
</dbReference>
<feature type="domain" description="ATP-citrate synthase citrate-binding" evidence="13">
    <location>
        <begin position="270"/>
        <end position="447"/>
    </location>
</feature>
<dbReference type="Proteomes" id="UP000217944">
    <property type="component" value="Unassembled WGS sequence"/>
</dbReference>
<comment type="subcellular location">
    <subcellularLocation>
        <location evidence="1">Cytoplasm</location>
    </subcellularLocation>
</comment>
<dbReference type="EMBL" id="BDME01000002">
    <property type="protein sequence ID" value="GAX88074.1"/>
    <property type="molecule type" value="Genomic_DNA"/>
</dbReference>
<dbReference type="GO" id="GO:0005524">
    <property type="term" value="F:ATP binding"/>
    <property type="evidence" value="ECO:0007669"/>
    <property type="project" value="UniProtKB-KW"/>
</dbReference>
<dbReference type="SUPFAM" id="SSF52210">
    <property type="entry name" value="Succinyl-CoA synthetase domains"/>
    <property type="match status" value="1"/>
</dbReference>
<dbReference type="PROSITE" id="PS01217">
    <property type="entry name" value="SUCCINYL_COA_LIG_3"/>
    <property type="match status" value="1"/>
</dbReference>
<dbReference type="Pfam" id="PF24948">
    <property type="entry name" value="Citrate_synth_N"/>
    <property type="match status" value="1"/>
</dbReference>
<dbReference type="FunFam" id="3.40.50.261:FF:000008">
    <property type="entry name" value="ATP-citrate synthase alpha chain protein"/>
    <property type="match status" value="1"/>
</dbReference>
<accession>A0A292YH15</accession>
<dbReference type="SUPFAM" id="SSF56059">
    <property type="entry name" value="Glutathione synthetase ATP-binding domain-like"/>
    <property type="match status" value="1"/>
</dbReference>
<keyword evidence="5" id="KW-0444">Lipid biosynthesis</keyword>
<evidence type="ECO:0000256" key="6">
    <source>
        <dbReference type="ARBA" id="ARBA00022553"/>
    </source>
</evidence>
<keyword evidence="15" id="KW-0456">Lyase</keyword>
<dbReference type="GO" id="GO:0042709">
    <property type="term" value="C:succinate-CoA ligase complex"/>
    <property type="evidence" value="ECO:0007669"/>
    <property type="project" value="TreeGrafter"/>
</dbReference>
<keyword evidence="10" id="KW-0443">Lipid metabolism</keyword>
<evidence type="ECO:0000256" key="10">
    <source>
        <dbReference type="ARBA" id="ARBA00023098"/>
    </source>
</evidence>
<dbReference type="GO" id="GO:0006104">
    <property type="term" value="P:succinyl-CoA metabolic process"/>
    <property type="evidence" value="ECO:0007669"/>
    <property type="project" value="TreeGrafter"/>
</dbReference>
<dbReference type="AlphaFoldDB" id="A0A292YH15"/>
<dbReference type="GO" id="GO:0004775">
    <property type="term" value="F:succinate-CoA ligase (ADP-forming) activity"/>
    <property type="evidence" value="ECO:0007669"/>
    <property type="project" value="TreeGrafter"/>
</dbReference>
<comment type="caution">
    <text evidence="15">The sequence shown here is derived from an EMBL/GenBank/DDBJ whole genome shotgun (WGS) entry which is preliminary data.</text>
</comment>
<evidence type="ECO:0000256" key="12">
    <source>
        <dbReference type="ARBA" id="ARBA00047593"/>
    </source>
</evidence>
<proteinExistence type="inferred from homology"/>
<evidence type="ECO:0000313" key="15">
    <source>
        <dbReference type="EMBL" id="GAX88074.1"/>
    </source>
</evidence>
<comment type="similarity">
    <text evidence="2">In the C-terminal section; belongs to the succinate/malate CoA ligase alpha subunit family.</text>
</comment>
<evidence type="ECO:0000256" key="5">
    <source>
        <dbReference type="ARBA" id="ARBA00022516"/>
    </source>
</evidence>
<organism evidence="15 16">
    <name type="scientific">Lebetimonas natsushimae</name>
    <dbReference type="NCBI Taxonomy" id="1936991"/>
    <lineage>
        <taxon>Bacteria</taxon>
        <taxon>Pseudomonadati</taxon>
        <taxon>Campylobacterota</taxon>
        <taxon>Epsilonproteobacteria</taxon>
        <taxon>Nautiliales</taxon>
        <taxon>Nautiliaceae</taxon>
        <taxon>Lebetimonas</taxon>
    </lineage>
</organism>
<reference evidence="15 16" key="1">
    <citation type="journal article" date="2017" name="Syst. Appl. Microbiol.">
        <title>Lebetimonas natsushimae sp. nov., a novel strictly anaerobic, moderately thermophilic chemoautotroph isolated from a deep-sea hydrothermal vent polychaete nest in the Mid-Okinawa Trough.</title>
        <authorList>
            <person name="Nagata R."/>
            <person name="Takaki Y."/>
            <person name="Tame A."/>
            <person name="Nunoura T."/>
            <person name="Muto H."/>
            <person name="Mino S."/>
            <person name="Sawayama S."/>
            <person name="Takai K."/>
            <person name="Nakagawa S."/>
        </authorList>
    </citation>
    <scope>NUCLEOTIDE SEQUENCE [LARGE SCALE GENOMIC DNA]</scope>
    <source>
        <strain evidence="15 16">HS1857</strain>
    </source>
</reference>
<keyword evidence="4" id="KW-0963">Cytoplasm</keyword>
<dbReference type="GO" id="GO:0003878">
    <property type="term" value="F:ATP citrate synthase activity"/>
    <property type="evidence" value="ECO:0007669"/>
    <property type="project" value="UniProtKB-EC"/>
</dbReference>
<evidence type="ECO:0000256" key="2">
    <source>
        <dbReference type="ARBA" id="ARBA00005899"/>
    </source>
</evidence>
<dbReference type="RefSeq" id="WP_096259764.1">
    <property type="nucleotide sequence ID" value="NZ_BDME01000002.1"/>
</dbReference>
<sequence length="454" mass="51152">MAQKPIREYDGKKLFKQNWDNYFKGLNYPFESVLVKSGDELKELAKKPEYKWLNEKPLVAKPDMLFGKRGKNNLVLFKINKPGDVTLEDAAKWIDEKRSSKQKVYSKFEGDKPVGEPKEDYLTYFIVEPFTPHTEDEEYYIAAASLDENYDVLYMSAHGGMEVEENWDKVTEVKIPIDATDEEIEKLIKENIPADIPEDKKEVYANFAINFYKFFRDLNFAYLEINPVVIVGNNVYLLDLVARLDDTAGFLMKDKWGDIEFPTPFGMPEKSPEEKAIAEADAKSGASLKLTVLNPKGRIWTLVAGGGASVVYADTIADLAGGVEELANYGEYSGGPTTDETRFYTETVLDLMTREKDPKGRDKILIIGGAIANFTDVAKTFTGIIQAFNKYADKMKDVGVRIYVRRGGPNYEKGLKDIKAAAEKLGLPIKVYGPETHITDIVRMALEDDKKGAK</sequence>
<evidence type="ECO:0000256" key="8">
    <source>
        <dbReference type="ARBA" id="ARBA00022741"/>
    </source>
</evidence>
<comment type="catalytic activity">
    <reaction evidence="12">
        <text>oxaloacetate + acetyl-CoA + ADP + phosphate = citrate + ATP + CoA</text>
        <dbReference type="Rhea" id="RHEA:21160"/>
        <dbReference type="ChEBI" id="CHEBI:16452"/>
        <dbReference type="ChEBI" id="CHEBI:16947"/>
        <dbReference type="ChEBI" id="CHEBI:30616"/>
        <dbReference type="ChEBI" id="CHEBI:43474"/>
        <dbReference type="ChEBI" id="CHEBI:57287"/>
        <dbReference type="ChEBI" id="CHEBI:57288"/>
        <dbReference type="ChEBI" id="CHEBI:456216"/>
        <dbReference type="EC" id="2.3.3.8"/>
    </reaction>
</comment>